<evidence type="ECO:0000313" key="1">
    <source>
        <dbReference type="EMBL" id="SBV93963.1"/>
    </source>
</evidence>
<dbReference type="EMBL" id="FLUL01000001">
    <property type="protein sequence ID" value="SBV93963.1"/>
    <property type="molecule type" value="Genomic_DNA"/>
</dbReference>
<organism evidence="1">
    <name type="scientific">uncultured Dysgonomonas sp</name>
    <dbReference type="NCBI Taxonomy" id="206096"/>
    <lineage>
        <taxon>Bacteria</taxon>
        <taxon>Pseudomonadati</taxon>
        <taxon>Bacteroidota</taxon>
        <taxon>Bacteroidia</taxon>
        <taxon>Bacteroidales</taxon>
        <taxon>Dysgonomonadaceae</taxon>
        <taxon>Dysgonomonas</taxon>
        <taxon>environmental samples</taxon>
    </lineage>
</organism>
<proteinExistence type="predicted"/>
<dbReference type="RefSeq" id="WP_296947075.1">
    <property type="nucleotide sequence ID" value="NZ_LT599021.1"/>
</dbReference>
<sequence>MLNPIKKRMGNLVGCNKISITHLQQTEGNYADAIRDFNSGRFTNFSYGLLPPCKGEKSSCDLEIKEKNGDKIEIELKQCNAITSRGGRIDIQPINHSDFVRLEYDFSQEIEDDKQWNVVLVVEPFYNRHQGIVSVQETSSNYKQTYNLSIQPIGQIPEEEFGIYHLILGRIIKEDNNYSMDSNYIPPSVMMSSHPDLEKYYELFGKYLNEIEISSQSIIQKIQDKDRDSDLTNNMIFLCEKILIYIAEIRFNYTNRGRFYQPIEIANIFSTFARVCIVFIDSISSEKKEELLNYFHKWGSIQPNMFLEVLSNLEECEYDHQNIRSAMARIESSLALFSELWSKI</sequence>
<accession>A0A212J3C3</accession>
<name>A0A212J3C3_9BACT</name>
<gene>
    <name evidence="1" type="ORF">KL86DYS2_10637</name>
</gene>
<protein>
    <submittedName>
        <fullName evidence="1">Uncharacterized protein</fullName>
    </submittedName>
</protein>
<reference evidence="1" key="1">
    <citation type="submission" date="2016-04" db="EMBL/GenBank/DDBJ databases">
        <authorList>
            <person name="Evans L.H."/>
            <person name="Alamgir A."/>
            <person name="Owens N."/>
            <person name="Weber N.D."/>
            <person name="Virtaneva K."/>
            <person name="Barbian K."/>
            <person name="Babar A."/>
            <person name="Rosenke K."/>
        </authorList>
    </citation>
    <scope>NUCLEOTIDE SEQUENCE</scope>
    <source>
        <strain evidence="1">86-2</strain>
    </source>
</reference>
<dbReference type="AlphaFoldDB" id="A0A212J3C3"/>